<keyword evidence="4" id="KW-1185">Reference proteome</keyword>
<evidence type="ECO:0000313" key="3">
    <source>
        <dbReference type="EMBL" id="GJT65870.1"/>
    </source>
</evidence>
<sequence length="76" mass="8643">MVSSGSYSNLLDNFLCSFQAACGLQIRSLIDVTSEALVDMIIGKTPEEIHKMFNMKQDLTLEDVVEVFEMDDWCFE</sequence>
<dbReference type="Gene3D" id="3.30.710.10">
    <property type="entry name" value="Potassium Channel Kv1.1, Chain A"/>
    <property type="match status" value="1"/>
</dbReference>
<name>A0ABQ5FR92_9ASTR</name>
<evidence type="ECO:0000256" key="1">
    <source>
        <dbReference type="ARBA" id="ARBA00004906"/>
    </source>
</evidence>
<reference evidence="3" key="1">
    <citation type="journal article" date="2022" name="Int. J. Mol. Sci.">
        <title>Draft Genome of Tanacetum Coccineum: Genomic Comparison of Closely Related Tanacetum-Family Plants.</title>
        <authorList>
            <person name="Yamashiro T."/>
            <person name="Shiraishi A."/>
            <person name="Nakayama K."/>
            <person name="Satake H."/>
        </authorList>
    </citation>
    <scope>NUCLEOTIDE SEQUENCE</scope>
</reference>
<dbReference type="InterPro" id="IPR016072">
    <property type="entry name" value="Skp1_comp_dimer"/>
</dbReference>
<feature type="domain" description="SKP1 component dimerisation" evidence="2">
    <location>
        <begin position="28"/>
        <end position="74"/>
    </location>
</feature>
<reference evidence="3" key="2">
    <citation type="submission" date="2022-01" db="EMBL/GenBank/DDBJ databases">
        <authorList>
            <person name="Yamashiro T."/>
            <person name="Shiraishi A."/>
            <person name="Satake H."/>
            <person name="Nakayama K."/>
        </authorList>
    </citation>
    <scope>NUCLEOTIDE SEQUENCE</scope>
</reference>
<proteinExistence type="predicted"/>
<dbReference type="Pfam" id="PF01466">
    <property type="entry name" value="Skp1"/>
    <property type="match status" value="1"/>
</dbReference>
<evidence type="ECO:0000313" key="4">
    <source>
        <dbReference type="Proteomes" id="UP001151760"/>
    </source>
</evidence>
<evidence type="ECO:0000259" key="2">
    <source>
        <dbReference type="Pfam" id="PF01466"/>
    </source>
</evidence>
<dbReference type="InterPro" id="IPR036296">
    <property type="entry name" value="SKP1-like_dim_sf"/>
</dbReference>
<dbReference type="Proteomes" id="UP001151760">
    <property type="component" value="Unassembled WGS sequence"/>
</dbReference>
<protein>
    <submittedName>
        <fullName evidence="3">SKP1-like protein 1B</fullName>
    </submittedName>
</protein>
<comment type="pathway">
    <text evidence="1">Protein modification; protein ubiquitination.</text>
</comment>
<dbReference type="SUPFAM" id="SSF81382">
    <property type="entry name" value="Skp1 dimerisation domain-like"/>
    <property type="match status" value="1"/>
</dbReference>
<organism evidence="3 4">
    <name type="scientific">Tanacetum coccineum</name>
    <dbReference type="NCBI Taxonomy" id="301880"/>
    <lineage>
        <taxon>Eukaryota</taxon>
        <taxon>Viridiplantae</taxon>
        <taxon>Streptophyta</taxon>
        <taxon>Embryophyta</taxon>
        <taxon>Tracheophyta</taxon>
        <taxon>Spermatophyta</taxon>
        <taxon>Magnoliopsida</taxon>
        <taxon>eudicotyledons</taxon>
        <taxon>Gunneridae</taxon>
        <taxon>Pentapetalae</taxon>
        <taxon>asterids</taxon>
        <taxon>campanulids</taxon>
        <taxon>Asterales</taxon>
        <taxon>Asteraceae</taxon>
        <taxon>Asteroideae</taxon>
        <taxon>Anthemideae</taxon>
        <taxon>Anthemidinae</taxon>
        <taxon>Tanacetum</taxon>
    </lineage>
</organism>
<dbReference type="InterPro" id="IPR011333">
    <property type="entry name" value="SKP1/BTB/POZ_sf"/>
</dbReference>
<accession>A0ABQ5FR92</accession>
<comment type="caution">
    <text evidence="3">The sequence shown here is derived from an EMBL/GenBank/DDBJ whole genome shotgun (WGS) entry which is preliminary data.</text>
</comment>
<dbReference type="EMBL" id="BQNB010017667">
    <property type="protein sequence ID" value="GJT65870.1"/>
    <property type="molecule type" value="Genomic_DNA"/>
</dbReference>
<gene>
    <name evidence="3" type="ORF">Tco_1017350</name>
</gene>